<evidence type="ECO:0000256" key="6">
    <source>
        <dbReference type="ARBA" id="ARBA00022840"/>
    </source>
</evidence>
<dbReference type="PROSITE" id="PS00107">
    <property type="entry name" value="PROTEIN_KINASE_ATP"/>
    <property type="match status" value="1"/>
</dbReference>
<keyword evidence="2 8" id="KW-0723">Serine/threonine-protein kinase</keyword>
<evidence type="ECO:0000313" key="10">
    <source>
        <dbReference type="EMBL" id="OHS96972.1"/>
    </source>
</evidence>
<feature type="binding site" evidence="7">
    <location>
        <position position="64"/>
    </location>
    <ligand>
        <name>ATP</name>
        <dbReference type="ChEBI" id="CHEBI:30616"/>
    </ligand>
</feature>
<dbReference type="GO" id="GO:0005634">
    <property type="term" value="C:nucleus"/>
    <property type="evidence" value="ECO:0007669"/>
    <property type="project" value="TreeGrafter"/>
</dbReference>
<dbReference type="InterPro" id="IPR008271">
    <property type="entry name" value="Ser/Thr_kinase_AS"/>
</dbReference>
<dbReference type="Proteomes" id="UP000179807">
    <property type="component" value="Unassembled WGS sequence"/>
</dbReference>
<evidence type="ECO:0000256" key="3">
    <source>
        <dbReference type="ARBA" id="ARBA00022679"/>
    </source>
</evidence>
<dbReference type="InterPro" id="IPR039192">
    <property type="entry name" value="STKc_GSK3"/>
</dbReference>
<evidence type="ECO:0000259" key="9">
    <source>
        <dbReference type="PROSITE" id="PS50011"/>
    </source>
</evidence>
<evidence type="ECO:0000256" key="7">
    <source>
        <dbReference type="PROSITE-ProRule" id="PRU10141"/>
    </source>
</evidence>
<accession>A0A1J4JIF2</accession>
<proteinExistence type="inferred from homology"/>
<dbReference type="RefSeq" id="XP_068350109.1">
    <property type="nucleotide sequence ID" value="XM_068511109.1"/>
</dbReference>
<dbReference type="FunFam" id="1.10.510.10:FF:000624">
    <property type="entry name" value="Mitogen-activated protein kinase"/>
    <property type="match status" value="1"/>
</dbReference>
<dbReference type="Gene3D" id="1.10.510.10">
    <property type="entry name" value="Transferase(Phosphotransferase) domain 1"/>
    <property type="match status" value="1"/>
</dbReference>
<dbReference type="InterPro" id="IPR017441">
    <property type="entry name" value="Protein_kinase_ATP_BS"/>
</dbReference>
<dbReference type="OrthoDB" id="272141at2759"/>
<dbReference type="Pfam" id="PF00069">
    <property type="entry name" value="Pkinase"/>
    <property type="match status" value="1"/>
</dbReference>
<keyword evidence="4 7" id="KW-0547">Nucleotide-binding</keyword>
<dbReference type="AlphaFoldDB" id="A0A1J4JIF2"/>
<dbReference type="EMBL" id="MLAK01001146">
    <property type="protein sequence ID" value="OHS96972.1"/>
    <property type="molecule type" value="Genomic_DNA"/>
</dbReference>
<evidence type="ECO:0000256" key="8">
    <source>
        <dbReference type="RuleBase" id="RU000304"/>
    </source>
</evidence>
<name>A0A1J4JIF2_9EUKA</name>
<dbReference type="PROSITE" id="PS00108">
    <property type="entry name" value="PROTEIN_KINASE_ST"/>
    <property type="match status" value="1"/>
</dbReference>
<sequence>MSLRDESQLRAGINPAHSQINFLHGISHLASQWKYRKLMILGRGSFGVVYSSMAATGEAVAVKKIKTASNKTNRELQVLEALNSPFCLKLIDHFYSTESDATFLNLVTEIMPESLGRLIRNLHQSKQPLNPLLTKLFVYELFAGISHLHSLGICHRDIKTDNCLVDPRKGVLKIIDYGCAKFMDSSNGPHQPYIASRIYRAPELLLNSTSYDNKIDIWAAGCVVAEILLDAIPMFQGCDNDDHLVQIMHVLGRPSASDEASFEHPKPFPQVEQICSLENALPLSTDENLLELLRRIFVYNPNKRPTAEECMRSPYFDELFVEGVKLPNGNPLPNLPRPA</sequence>
<dbReference type="CDD" id="cd14137">
    <property type="entry name" value="STKc_GSK3"/>
    <property type="match status" value="1"/>
</dbReference>
<keyword evidence="3" id="KW-0808">Transferase</keyword>
<dbReference type="PANTHER" id="PTHR24057">
    <property type="entry name" value="GLYCOGEN SYNTHASE KINASE-3 ALPHA"/>
    <property type="match status" value="1"/>
</dbReference>
<keyword evidence="5 10" id="KW-0418">Kinase</keyword>
<reference evidence="10" key="1">
    <citation type="submission" date="2016-10" db="EMBL/GenBank/DDBJ databases">
        <authorList>
            <person name="Benchimol M."/>
            <person name="Almeida L.G."/>
            <person name="Vasconcelos A.T."/>
            <person name="Perreira-Neves A."/>
            <person name="Rosa I.A."/>
            <person name="Tasca T."/>
            <person name="Bogo M.R."/>
            <person name="de Souza W."/>
        </authorList>
    </citation>
    <scope>NUCLEOTIDE SEQUENCE [LARGE SCALE GENOMIC DNA]</scope>
    <source>
        <strain evidence="10">K</strain>
    </source>
</reference>
<dbReference type="GO" id="GO:0007165">
    <property type="term" value="P:signal transduction"/>
    <property type="evidence" value="ECO:0007669"/>
    <property type="project" value="TreeGrafter"/>
</dbReference>
<dbReference type="VEuPathDB" id="TrichDB:TRFO_36897"/>
<evidence type="ECO:0000313" key="11">
    <source>
        <dbReference type="Proteomes" id="UP000179807"/>
    </source>
</evidence>
<dbReference type="SMART" id="SM00220">
    <property type="entry name" value="S_TKc"/>
    <property type="match status" value="1"/>
</dbReference>
<dbReference type="InterPro" id="IPR000719">
    <property type="entry name" value="Prot_kinase_dom"/>
</dbReference>
<dbReference type="GO" id="GO:0030154">
    <property type="term" value="P:cell differentiation"/>
    <property type="evidence" value="ECO:0007669"/>
    <property type="project" value="TreeGrafter"/>
</dbReference>
<gene>
    <name evidence="10" type="ORF">TRFO_36897</name>
</gene>
<dbReference type="InterPro" id="IPR011009">
    <property type="entry name" value="Kinase-like_dom_sf"/>
</dbReference>
<dbReference type="GO" id="GO:0005524">
    <property type="term" value="F:ATP binding"/>
    <property type="evidence" value="ECO:0007669"/>
    <property type="project" value="UniProtKB-UniRule"/>
</dbReference>
<dbReference type="InterPro" id="IPR050591">
    <property type="entry name" value="GSK-3"/>
</dbReference>
<keyword evidence="11" id="KW-1185">Reference proteome</keyword>
<dbReference type="Gene3D" id="3.30.200.20">
    <property type="entry name" value="Phosphorylase Kinase, domain 1"/>
    <property type="match status" value="1"/>
</dbReference>
<keyword evidence="6 7" id="KW-0067">ATP-binding</keyword>
<organism evidence="10 11">
    <name type="scientific">Tritrichomonas foetus</name>
    <dbReference type="NCBI Taxonomy" id="1144522"/>
    <lineage>
        <taxon>Eukaryota</taxon>
        <taxon>Metamonada</taxon>
        <taxon>Parabasalia</taxon>
        <taxon>Tritrichomonadida</taxon>
        <taxon>Tritrichomonadidae</taxon>
        <taxon>Tritrichomonas</taxon>
    </lineage>
</organism>
<evidence type="ECO:0000256" key="5">
    <source>
        <dbReference type="ARBA" id="ARBA00022777"/>
    </source>
</evidence>
<evidence type="ECO:0000256" key="4">
    <source>
        <dbReference type="ARBA" id="ARBA00022741"/>
    </source>
</evidence>
<evidence type="ECO:0000256" key="2">
    <source>
        <dbReference type="ARBA" id="ARBA00022527"/>
    </source>
</evidence>
<dbReference type="GO" id="GO:0004674">
    <property type="term" value="F:protein serine/threonine kinase activity"/>
    <property type="evidence" value="ECO:0007669"/>
    <property type="project" value="UniProtKB-KW"/>
</dbReference>
<comment type="caution">
    <text evidence="10">The sequence shown here is derived from an EMBL/GenBank/DDBJ whole genome shotgun (WGS) entry which is preliminary data.</text>
</comment>
<protein>
    <submittedName>
        <fullName evidence="10">Glycogen synthase kinase-3</fullName>
    </submittedName>
</protein>
<dbReference type="SUPFAM" id="SSF56112">
    <property type="entry name" value="Protein kinase-like (PK-like)"/>
    <property type="match status" value="1"/>
</dbReference>
<evidence type="ECO:0000256" key="1">
    <source>
        <dbReference type="ARBA" id="ARBA00005527"/>
    </source>
</evidence>
<dbReference type="GeneID" id="94845813"/>
<comment type="similarity">
    <text evidence="1">Belongs to the protein kinase superfamily. CMGC Ser/Thr protein kinase family. GSK-3 subfamily.</text>
</comment>
<feature type="domain" description="Protein kinase" evidence="9">
    <location>
        <begin position="35"/>
        <end position="316"/>
    </location>
</feature>
<dbReference type="PANTHER" id="PTHR24057:SF0">
    <property type="entry name" value="PROTEIN KINASE SHAGGY-RELATED"/>
    <property type="match status" value="1"/>
</dbReference>
<dbReference type="PROSITE" id="PS50011">
    <property type="entry name" value="PROTEIN_KINASE_DOM"/>
    <property type="match status" value="1"/>
</dbReference>
<dbReference type="GO" id="GO:0005737">
    <property type="term" value="C:cytoplasm"/>
    <property type="evidence" value="ECO:0007669"/>
    <property type="project" value="TreeGrafter"/>
</dbReference>